<evidence type="ECO:0000256" key="3">
    <source>
        <dbReference type="ARBA" id="ARBA00022448"/>
    </source>
</evidence>
<feature type="transmembrane region" description="Helical" evidence="8">
    <location>
        <begin position="338"/>
        <end position="358"/>
    </location>
</feature>
<organism evidence="9 10">
    <name type="scientific">Gottfriedia endophytica</name>
    <dbReference type="NCBI Taxonomy" id="2820819"/>
    <lineage>
        <taxon>Bacteria</taxon>
        <taxon>Bacillati</taxon>
        <taxon>Bacillota</taxon>
        <taxon>Bacilli</taxon>
        <taxon>Bacillales</taxon>
        <taxon>Bacillaceae</taxon>
        <taxon>Gottfriedia</taxon>
    </lineage>
</organism>
<proteinExistence type="inferred from homology"/>
<protein>
    <submittedName>
        <fullName evidence="9">GerAB/ArcD/ProY family transporter</fullName>
    </submittedName>
</protein>
<evidence type="ECO:0000256" key="5">
    <source>
        <dbReference type="ARBA" id="ARBA00022692"/>
    </source>
</evidence>
<sequence>MENVKISSKQLFALIVLFELGSSLVVGLGVSAGKDAWLAILLGWVGGMALLWVYGYLFQQYPHLPLTGYLQKIMGKYAGWFIGLIYTIYFIYLAARVLRDFGELLYISGYDLTPLIVINCLLIVTISYVLHKGFEVLARTGENLFIVIIMTGLTGILLVFFSGIVDVKNVLPILEKGWKPVFKAAFPVTFTFPFGEIVAFTMLFPYLNNKENVLKVSYRAMSLSAAILILTTFLNLAAVGLDITSRSTFPLLMTVGKINIANFIQNVDFISIITLIIGGFFKVSIFFYTAVMAAADLFKVEKKEKLVLPFSIIILLLSLQIANNLTEHFNEGLKVVPLYIHLPLQTGIPLLLLIVVWFRKRLNAK</sequence>
<keyword evidence="3" id="KW-0813">Transport</keyword>
<dbReference type="PANTHER" id="PTHR34975:SF2">
    <property type="entry name" value="SPORE GERMINATION PROTEIN A2"/>
    <property type="match status" value="1"/>
</dbReference>
<evidence type="ECO:0000256" key="4">
    <source>
        <dbReference type="ARBA" id="ARBA00022544"/>
    </source>
</evidence>
<dbReference type="NCBIfam" id="TIGR00912">
    <property type="entry name" value="2A0309"/>
    <property type="match status" value="1"/>
</dbReference>
<dbReference type="InterPro" id="IPR004761">
    <property type="entry name" value="Spore_GerAB"/>
</dbReference>
<dbReference type="EMBL" id="JAGIYQ010000001">
    <property type="protein sequence ID" value="MBP0723610.1"/>
    <property type="molecule type" value="Genomic_DNA"/>
</dbReference>
<dbReference type="AlphaFoldDB" id="A0A940NG73"/>
<feature type="transmembrane region" description="Helical" evidence="8">
    <location>
        <begin position="36"/>
        <end position="57"/>
    </location>
</feature>
<feature type="transmembrane region" description="Helical" evidence="8">
    <location>
        <begin position="115"/>
        <end position="131"/>
    </location>
</feature>
<feature type="transmembrane region" description="Helical" evidence="8">
    <location>
        <begin position="220"/>
        <end position="241"/>
    </location>
</feature>
<name>A0A940NG73_9BACI</name>
<keyword evidence="7 8" id="KW-0472">Membrane</keyword>
<evidence type="ECO:0000256" key="7">
    <source>
        <dbReference type="ARBA" id="ARBA00023136"/>
    </source>
</evidence>
<dbReference type="GO" id="GO:0016020">
    <property type="term" value="C:membrane"/>
    <property type="evidence" value="ECO:0007669"/>
    <property type="project" value="UniProtKB-SubCell"/>
</dbReference>
<feature type="transmembrane region" description="Helical" evidence="8">
    <location>
        <begin position="306"/>
        <end position="326"/>
    </location>
</feature>
<evidence type="ECO:0000313" key="10">
    <source>
        <dbReference type="Proteomes" id="UP000682134"/>
    </source>
</evidence>
<dbReference type="Proteomes" id="UP000682134">
    <property type="component" value="Unassembled WGS sequence"/>
</dbReference>
<evidence type="ECO:0000256" key="8">
    <source>
        <dbReference type="SAM" id="Phobius"/>
    </source>
</evidence>
<keyword evidence="10" id="KW-1185">Reference proteome</keyword>
<comment type="similarity">
    <text evidence="2">Belongs to the amino acid-polyamine-organocation (APC) superfamily. Spore germination protein (SGP) (TC 2.A.3.9) family.</text>
</comment>
<comment type="subcellular location">
    <subcellularLocation>
        <location evidence="1">Membrane</location>
        <topology evidence="1">Multi-pass membrane protein</topology>
    </subcellularLocation>
</comment>
<evidence type="ECO:0000256" key="1">
    <source>
        <dbReference type="ARBA" id="ARBA00004141"/>
    </source>
</evidence>
<dbReference type="RefSeq" id="WP_209401150.1">
    <property type="nucleotide sequence ID" value="NZ_JAGIYQ010000001.1"/>
</dbReference>
<evidence type="ECO:0000313" key="9">
    <source>
        <dbReference type="EMBL" id="MBP0723610.1"/>
    </source>
</evidence>
<dbReference type="GO" id="GO:0009847">
    <property type="term" value="P:spore germination"/>
    <property type="evidence" value="ECO:0007669"/>
    <property type="project" value="InterPro"/>
</dbReference>
<keyword evidence="4" id="KW-0309">Germination</keyword>
<evidence type="ECO:0000256" key="6">
    <source>
        <dbReference type="ARBA" id="ARBA00022989"/>
    </source>
</evidence>
<accession>A0A940NG73</accession>
<evidence type="ECO:0000256" key="2">
    <source>
        <dbReference type="ARBA" id="ARBA00007998"/>
    </source>
</evidence>
<feature type="transmembrane region" description="Helical" evidence="8">
    <location>
        <begin position="77"/>
        <end position="95"/>
    </location>
</feature>
<feature type="transmembrane region" description="Helical" evidence="8">
    <location>
        <begin position="12"/>
        <end position="30"/>
    </location>
</feature>
<dbReference type="PANTHER" id="PTHR34975">
    <property type="entry name" value="SPORE GERMINATION PROTEIN A2"/>
    <property type="match status" value="1"/>
</dbReference>
<feature type="transmembrane region" description="Helical" evidence="8">
    <location>
        <begin position="143"/>
        <end position="164"/>
    </location>
</feature>
<keyword evidence="5 8" id="KW-0812">Transmembrane</keyword>
<reference evidence="9" key="1">
    <citation type="submission" date="2021-04" db="EMBL/GenBank/DDBJ databases">
        <title>Genome seq and assembly of Bacillus sp.</title>
        <authorList>
            <person name="Chhetri G."/>
        </authorList>
    </citation>
    <scope>NUCLEOTIDE SEQUENCE</scope>
    <source>
        <strain evidence="9">RG28</strain>
    </source>
</reference>
<dbReference type="Pfam" id="PF03845">
    <property type="entry name" value="Spore_permease"/>
    <property type="match status" value="1"/>
</dbReference>
<feature type="transmembrane region" description="Helical" evidence="8">
    <location>
        <begin position="269"/>
        <end position="294"/>
    </location>
</feature>
<comment type="caution">
    <text evidence="9">The sequence shown here is derived from an EMBL/GenBank/DDBJ whole genome shotgun (WGS) entry which is preliminary data.</text>
</comment>
<feature type="transmembrane region" description="Helical" evidence="8">
    <location>
        <begin position="184"/>
        <end position="208"/>
    </location>
</feature>
<gene>
    <name evidence="9" type="ORF">J5Y03_00245</name>
</gene>
<keyword evidence="6 8" id="KW-1133">Transmembrane helix</keyword>